<dbReference type="KEGG" id="rli:RLO149_c034890"/>
<name>F7ZA83_ROSLO</name>
<sequence length="405" mass="43317">MTVLRDILVPLSMVHAPGRFGGRTEGDCLRGDLIVKNGRAVGLTTVAHSQTPRILIPALVEAHCHLDKCHSINRMQGIGGDLAAAIAAQAVDKQHWTAPDLRHRMGRGLHELDAAGCTLVRSHIDWGTDAAPPLAWSVLQEVSRDFPAMTIQMAALTSISQLADRDFCFAVAHHIAKHSAGVLGAFILDHDQSDVSEGLTNVFAAANHFGLALDFHVDEGLGPYNGLEAICDAAWASGFEGPILCGHAVSLIDHDAPTRDRIFDKLLRAKIAICALPTTNLYLQGRRDGTPNQRGLTCLRELHDAGVPIVIASDNVADAFCPVGQHDPRAALHLACLAAHLDPPMGDWLASITLNPARALGHDPAYVDVTPIDQLRLCNASSTAEMVATRNALLPLRATQKAPNL</sequence>
<feature type="domain" description="Amidohydrolase 3" evidence="1">
    <location>
        <begin position="86"/>
        <end position="362"/>
    </location>
</feature>
<dbReference type="Gene3D" id="3.20.20.140">
    <property type="entry name" value="Metal-dependent hydrolases"/>
    <property type="match status" value="1"/>
</dbReference>
<evidence type="ECO:0000313" key="3">
    <source>
        <dbReference type="Proteomes" id="UP000001353"/>
    </source>
</evidence>
<dbReference type="GO" id="GO:0004131">
    <property type="term" value="F:cytosine deaminase activity"/>
    <property type="evidence" value="ECO:0007669"/>
    <property type="project" value="TreeGrafter"/>
</dbReference>
<dbReference type="Pfam" id="PF07969">
    <property type="entry name" value="Amidohydro_3"/>
    <property type="match status" value="1"/>
</dbReference>
<dbReference type="PANTHER" id="PTHR32027:SF0">
    <property type="entry name" value="CYTOSINE DEAMINASE"/>
    <property type="match status" value="1"/>
</dbReference>
<dbReference type="InterPro" id="IPR013108">
    <property type="entry name" value="Amidohydro_3"/>
</dbReference>
<dbReference type="AlphaFoldDB" id="F7ZA83"/>
<dbReference type="Proteomes" id="UP000001353">
    <property type="component" value="Chromosome"/>
</dbReference>
<accession>F7ZA83</accession>
<dbReference type="EMBL" id="CP002623">
    <property type="protein sequence ID" value="AEI95430.1"/>
    <property type="molecule type" value="Genomic_DNA"/>
</dbReference>
<evidence type="ECO:0000259" key="1">
    <source>
        <dbReference type="Pfam" id="PF07969"/>
    </source>
</evidence>
<dbReference type="GO" id="GO:0006209">
    <property type="term" value="P:cytosine catabolic process"/>
    <property type="evidence" value="ECO:0007669"/>
    <property type="project" value="TreeGrafter"/>
</dbReference>
<reference evidence="2 3" key="1">
    <citation type="journal article" date="2011" name="BMC Genomics">
        <title>Comparative genome analysis and genome-guided physiological analysis of Roseobacter litoralis.</title>
        <authorList>
            <person name="Kalhoefer D."/>
            <person name="Thole S."/>
            <person name="Voget S."/>
            <person name="Lehmann R."/>
            <person name="Liesegang H."/>
            <person name="Wollher A."/>
            <person name="Daniel R."/>
            <person name="Simon M."/>
            <person name="Brinkhoff T."/>
        </authorList>
    </citation>
    <scope>NUCLEOTIDE SEQUENCE [LARGE SCALE GENOMIC DNA]</scope>
    <source>
        <strain evidence="3">ATCC 49566 / DSM 6996 / JCM 21268 / NBRC 15278 / OCh 149</strain>
    </source>
</reference>
<keyword evidence="3" id="KW-1185">Reference proteome</keyword>
<dbReference type="eggNOG" id="COG0402">
    <property type="taxonomic scope" value="Bacteria"/>
</dbReference>
<gene>
    <name evidence="2" type="ordered locus">RLO149_c034890</name>
</gene>
<dbReference type="InterPro" id="IPR052349">
    <property type="entry name" value="Metallo-hydrolase_Enzymes"/>
</dbReference>
<dbReference type="RefSeq" id="WP_013963322.1">
    <property type="nucleotide sequence ID" value="NC_015730.1"/>
</dbReference>
<dbReference type="HOGENOM" id="CLU_031758_5_1_5"/>
<dbReference type="SUPFAM" id="SSF51556">
    <property type="entry name" value="Metallo-dependent hydrolases"/>
    <property type="match status" value="1"/>
</dbReference>
<protein>
    <submittedName>
        <fullName evidence="2">Cytosine deaminase-like protein</fullName>
    </submittedName>
</protein>
<dbReference type="PANTHER" id="PTHR32027">
    <property type="entry name" value="CYTOSINE DEAMINASE"/>
    <property type="match status" value="1"/>
</dbReference>
<dbReference type="InterPro" id="IPR032466">
    <property type="entry name" value="Metal_Hydrolase"/>
</dbReference>
<dbReference type="STRING" id="391595.RLO149_c034890"/>
<dbReference type="GO" id="GO:0035888">
    <property type="term" value="F:isoguanine deaminase activity"/>
    <property type="evidence" value="ECO:0007669"/>
    <property type="project" value="TreeGrafter"/>
</dbReference>
<evidence type="ECO:0000313" key="2">
    <source>
        <dbReference type="EMBL" id="AEI95430.1"/>
    </source>
</evidence>
<organism evidence="2 3">
    <name type="scientific">Roseobacter litoralis (strain ATCC 49566 / DSM 6996 / JCM 21268 / NBRC 15278 / OCh 149)</name>
    <dbReference type="NCBI Taxonomy" id="391595"/>
    <lineage>
        <taxon>Bacteria</taxon>
        <taxon>Pseudomonadati</taxon>
        <taxon>Pseudomonadota</taxon>
        <taxon>Alphaproteobacteria</taxon>
        <taxon>Rhodobacterales</taxon>
        <taxon>Roseobacteraceae</taxon>
        <taxon>Roseobacter</taxon>
    </lineage>
</organism>
<proteinExistence type="predicted"/>